<dbReference type="PANTHER" id="PTHR14582">
    <property type="entry name" value="INNER KINETOCHORE SUBUNIT MAL2"/>
    <property type="match status" value="1"/>
</dbReference>
<dbReference type="InterPro" id="IPR018464">
    <property type="entry name" value="CENP-O"/>
</dbReference>
<dbReference type="EMBL" id="HBGL01001457">
    <property type="protein sequence ID" value="CAD9287304.1"/>
    <property type="molecule type" value="Transcribed_RNA"/>
</dbReference>
<dbReference type="CDD" id="cd23835">
    <property type="entry name" value="DRWD-N_CENP-O"/>
    <property type="match status" value="1"/>
</dbReference>
<keyword evidence="5" id="KW-0539">Nucleus</keyword>
<name>A0A7S1V611_9EUKA</name>
<dbReference type="GO" id="GO:0005634">
    <property type="term" value="C:nucleus"/>
    <property type="evidence" value="ECO:0007669"/>
    <property type="project" value="UniProtKB-SubCell"/>
</dbReference>
<comment type="subcellular location">
    <subcellularLocation>
        <location evidence="2">Chromosome</location>
        <location evidence="2">Centromere</location>
    </subcellularLocation>
    <subcellularLocation>
        <location evidence="1">Nucleus</location>
    </subcellularLocation>
</comment>
<reference evidence="7" key="1">
    <citation type="submission" date="2021-01" db="EMBL/GenBank/DDBJ databases">
        <authorList>
            <person name="Corre E."/>
            <person name="Pelletier E."/>
            <person name="Niang G."/>
            <person name="Scheremetjew M."/>
            <person name="Finn R."/>
            <person name="Kale V."/>
            <person name="Holt S."/>
            <person name="Cochrane G."/>
            <person name="Meng A."/>
            <person name="Brown T."/>
            <person name="Cohen L."/>
        </authorList>
    </citation>
    <scope>NUCLEOTIDE SEQUENCE</scope>
    <source>
        <strain evidence="7">ATCC 50979</strain>
    </source>
</reference>
<evidence type="ECO:0000256" key="6">
    <source>
        <dbReference type="ARBA" id="ARBA00023328"/>
    </source>
</evidence>
<keyword evidence="6" id="KW-0137">Centromere</keyword>
<evidence type="ECO:0000313" key="7">
    <source>
        <dbReference type="EMBL" id="CAD9287304.1"/>
    </source>
</evidence>
<protein>
    <recommendedName>
        <fullName evidence="8">Centromere protein O</fullName>
    </recommendedName>
</protein>
<gene>
    <name evidence="7" type="ORF">SSP0437_LOCUS1106</name>
</gene>
<organism evidence="7">
    <name type="scientific">Sexangularia sp. CB-2014</name>
    <dbReference type="NCBI Taxonomy" id="1486929"/>
    <lineage>
        <taxon>Eukaryota</taxon>
        <taxon>Amoebozoa</taxon>
        <taxon>Tubulinea</taxon>
        <taxon>Elardia</taxon>
        <taxon>Arcellinida</taxon>
        <taxon>Arcellinida incertae sedis</taxon>
        <taxon>Sexangularia</taxon>
    </lineage>
</organism>
<evidence type="ECO:0000256" key="1">
    <source>
        <dbReference type="ARBA" id="ARBA00004123"/>
    </source>
</evidence>
<accession>A0A7S1V611</accession>
<evidence type="ECO:0000256" key="2">
    <source>
        <dbReference type="ARBA" id="ARBA00004584"/>
    </source>
</evidence>
<dbReference type="AlphaFoldDB" id="A0A7S1V611"/>
<evidence type="ECO:0000256" key="3">
    <source>
        <dbReference type="ARBA" id="ARBA00007321"/>
    </source>
</evidence>
<keyword evidence="4" id="KW-0158">Chromosome</keyword>
<proteinExistence type="inferred from homology"/>
<evidence type="ECO:0008006" key="8">
    <source>
        <dbReference type="Google" id="ProtNLM"/>
    </source>
</evidence>
<dbReference type="GO" id="GO:0031511">
    <property type="term" value="C:Mis6-Sim4 complex"/>
    <property type="evidence" value="ECO:0007669"/>
    <property type="project" value="TreeGrafter"/>
</dbReference>
<comment type="similarity">
    <text evidence="3">Belongs to the CENP-O/MCM21 family.</text>
</comment>
<dbReference type="PANTHER" id="PTHR14582:SF1">
    <property type="entry name" value="CENTROMERE PROTEIN O"/>
    <property type="match status" value="1"/>
</dbReference>
<dbReference type="Pfam" id="PF09496">
    <property type="entry name" value="CENP-O"/>
    <property type="match status" value="1"/>
</dbReference>
<evidence type="ECO:0000256" key="5">
    <source>
        <dbReference type="ARBA" id="ARBA00023242"/>
    </source>
</evidence>
<evidence type="ECO:0000256" key="4">
    <source>
        <dbReference type="ARBA" id="ARBA00022454"/>
    </source>
</evidence>
<sequence length="318" mass="34561">MSSTQVVDESLALSTLRHLQEVASQCQVLAEIQQRSVADARGAADRRLALRGLQLAHTTSARTTAAKLGQTVGALLASEPGVADAQAADATVAASLPAALAAHLKEAVVADSMVRESNDLFTAYRLAGRTMFRVDGATAIGVQFETCFGGTYGDTFFVFLEPAGRDTGHFTLVRHTLPYAVPVTALATRFLGTDVSTHSDVAAFLDAVGTYCDALVGRQRQARQLAEQRGVSVQVSASADYVRFTAKLRRKRRVEGLLAYDELESATPTRVELYSYDARRPDDRQRLLDLEAPFRTAYLHEAFAQTIAQLWVIVLRKQ</sequence>